<dbReference type="Proteomes" id="UP001302806">
    <property type="component" value="Chromosome"/>
</dbReference>
<dbReference type="Proteomes" id="UP001303407">
    <property type="component" value="Chromosome"/>
</dbReference>
<proteinExistence type="predicted"/>
<name>A0ABY9Y1S0_9FLAO</name>
<sequence length="162" mass="18816">MNKITFILFFISSCIVFSQEKRETNSFGVTDDVNILNTSQFYRNYFSEYHLNENWFFRMEMLERSNNNLLGGYTLIEHPLLVKYKISNKFSVLFGTKVDVLKTDGKIEDVSLYSTFGIQYDVSKSTLLEARFNYRLSNGSSIIPDYTFGTKTSFTVGSKIKF</sequence>
<evidence type="ECO:0000313" key="2">
    <source>
        <dbReference type="EMBL" id="WNH12052.1"/>
    </source>
</evidence>
<protein>
    <recommendedName>
        <fullName evidence="5">Outer membrane protein beta-barrel domain-containing protein</fullName>
    </recommendedName>
</protein>
<organism evidence="2 4">
    <name type="scientific">Thalassobellus suaedae</name>
    <dbReference type="NCBI Taxonomy" id="3074124"/>
    <lineage>
        <taxon>Bacteria</taxon>
        <taxon>Pseudomonadati</taxon>
        <taxon>Bacteroidota</taxon>
        <taxon>Flavobacteriia</taxon>
        <taxon>Flavobacteriales</taxon>
        <taxon>Flavobacteriaceae</taxon>
        <taxon>Thalassobellus</taxon>
    </lineage>
</organism>
<reference evidence="3 4" key="1">
    <citation type="submission" date="2023-09" db="EMBL/GenBank/DDBJ databases">
        <title>Thalassobella suaedae gen. nov., sp. nov., a marine bacterium of the family Flavobacteriaceae isolated from a halophyte Suaeda japonica.</title>
        <authorList>
            <person name="Lee S.Y."/>
            <person name="Hwang C.Y."/>
        </authorList>
    </citation>
    <scope>NUCLEOTIDE SEQUENCE [LARGE SCALE GENOMIC DNA]</scope>
    <source>
        <strain evidence="2 4">HL-DH10</strain>
        <strain evidence="1 3">HL-DH14</strain>
    </source>
</reference>
<accession>A0ABY9Y1S0</accession>
<gene>
    <name evidence="2" type="ORF">RHP49_14280</name>
    <name evidence="1" type="ORF">RHP51_04560</name>
</gene>
<evidence type="ECO:0000313" key="1">
    <source>
        <dbReference type="EMBL" id="WNH09976.1"/>
    </source>
</evidence>
<dbReference type="EMBL" id="CP134537">
    <property type="protein sequence ID" value="WNH09976.1"/>
    <property type="molecule type" value="Genomic_DNA"/>
</dbReference>
<evidence type="ECO:0000313" key="3">
    <source>
        <dbReference type="Proteomes" id="UP001302806"/>
    </source>
</evidence>
<evidence type="ECO:0008006" key="5">
    <source>
        <dbReference type="Google" id="ProtNLM"/>
    </source>
</evidence>
<dbReference type="RefSeq" id="WP_415862034.1">
    <property type="nucleotide sequence ID" value="NZ_CP134536.1"/>
</dbReference>
<evidence type="ECO:0000313" key="4">
    <source>
        <dbReference type="Proteomes" id="UP001303407"/>
    </source>
</evidence>
<keyword evidence="4" id="KW-1185">Reference proteome</keyword>
<dbReference type="EMBL" id="CP134536">
    <property type="protein sequence ID" value="WNH12052.1"/>
    <property type="molecule type" value="Genomic_DNA"/>
</dbReference>